<accession>A0AAD7F615</accession>
<gene>
    <name evidence="1" type="ORF">DFH08DRAFT_795737</name>
</gene>
<evidence type="ECO:0000313" key="1">
    <source>
        <dbReference type="EMBL" id="KAJ7367586.1"/>
    </source>
</evidence>
<name>A0AAD7F615_9AGAR</name>
<dbReference type="Proteomes" id="UP001218218">
    <property type="component" value="Unassembled WGS sequence"/>
</dbReference>
<protein>
    <submittedName>
        <fullName evidence="1">Uncharacterized protein</fullName>
    </submittedName>
</protein>
<dbReference type="EMBL" id="JARIHO010000001">
    <property type="protein sequence ID" value="KAJ7367586.1"/>
    <property type="molecule type" value="Genomic_DNA"/>
</dbReference>
<organism evidence="1 2">
    <name type="scientific">Mycena albidolilacea</name>
    <dbReference type="NCBI Taxonomy" id="1033008"/>
    <lineage>
        <taxon>Eukaryota</taxon>
        <taxon>Fungi</taxon>
        <taxon>Dikarya</taxon>
        <taxon>Basidiomycota</taxon>
        <taxon>Agaricomycotina</taxon>
        <taxon>Agaricomycetes</taxon>
        <taxon>Agaricomycetidae</taxon>
        <taxon>Agaricales</taxon>
        <taxon>Marasmiineae</taxon>
        <taxon>Mycenaceae</taxon>
        <taxon>Mycena</taxon>
    </lineage>
</organism>
<proteinExistence type="predicted"/>
<keyword evidence="2" id="KW-1185">Reference proteome</keyword>
<dbReference type="AlphaFoldDB" id="A0AAD7F615"/>
<evidence type="ECO:0000313" key="2">
    <source>
        <dbReference type="Proteomes" id="UP001218218"/>
    </source>
</evidence>
<reference evidence="1" key="1">
    <citation type="submission" date="2023-03" db="EMBL/GenBank/DDBJ databases">
        <title>Massive genome expansion in bonnet fungi (Mycena s.s.) driven by repeated elements and novel gene families across ecological guilds.</title>
        <authorList>
            <consortium name="Lawrence Berkeley National Laboratory"/>
            <person name="Harder C.B."/>
            <person name="Miyauchi S."/>
            <person name="Viragh M."/>
            <person name="Kuo A."/>
            <person name="Thoen E."/>
            <person name="Andreopoulos B."/>
            <person name="Lu D."/>
            <person name="Skrede I."/>
            <person name="Drula E."/>
            <person name="Henrissat B."/>
            <person name="Morin E."/>
            <person name="Kohler A."/>
            <person name="Barry K."/>
            <person name="LaButti K."/>
            <person name="Morin E."/>
            <person name="Salamov A."/>
            <person name="Lipzen A."/>
            <person name="Mereny Z."/>
            <person name="Hegedus B."/>
            <person name="Baldrian P."/>
            <person name="Stursova M."/>
            <person name="Weitz H."/>
            <person name="Taylor A."/>
            <person name="Grigoriev I.V."/>
            <person name="Nagy L.G."/>
            <person name="Martin F."/>
            <person name="Kauserud H."/>
        </authorList>
    </citation>
    <scope>NUCLEOTIDE SEQUENCE</scope>
    <source>
        <strain evidence="1">CBHHK002</strain>
    </source>
</reference>
<comment type="caution">
    <text evidence="1">The sequence shown here is derived from an EMBL/GenBank/DDBJ whole genome shotgun (WGS) entry which is preliminary data.</text>
</comment>
<sequence length="280" mass="30753">MAQVHTPFTLPSVAATHPNINAIADAEATFNDPNTLQNILEAVLRVEARLDNTEIVKRNRLEVANNSGTTVYVARKKQVTGDGLALATALAPVNPNVNVPPLQGDAAVGAVFHATIETHGMNHGTILGLIRFYNEDFSIAPGDTNPCFDPLFFLFNPVLLFPYVCKSGLPWWCIDFFKTDLDDDPDTGWEHLAARAADPRVCKASMSCSLLRTTWYISTFFLPEVECRLAGGNGRHGNLRIVDEHGNYREDDPGSSKRTFVVAILENSGLESQERPAYNP</sequence>